<comment type="caution">
    <text evidence="9">The sequence shown here is derived from an EMBL/GenBank/DDBJ whole genome shotgun (WGS) entry which is preliminary data.</text>
</comment>
<dbReference type="GO" id="GO:0004656">
    <property type="term" value="F:procollagen-proline 4-dioxygenase activity"/>
    <property type="evidence" value="ECO:0007669"/>
    <property type="project" value="TreeGrafter"/>
</dbReference>
<keyword evidence="3" id="KW-0847">Vitamin C</keyword>
<evidence type="ECO:0000259" key="8">
    <source>
        <dbReference type="PROSITE" id="PS51471"/>
    </source>
</evidence>
<keyword evidence="10" id="KW-1185">Reference proteome</keyword>
<dbReference type="EMBL" id="VTFT01000001">
    <property type="protein sequence ID" value="TYT25362.1"/>
    <property type="molecule type" value="Genomic_DNA"/>
</dbReference>
<accession>A0A5D4XQY6</accession>
<keyword evidence="2" id="KW-0479">Metal-binding</keyword>
<dbReference type="AlphaFoldDB" id="A0A5D4XQY6"/>
<dbReference type="Proteomes" id="UP000324973">
    <property type="component" value="Unassembled WGS sequence"/>
</dbReference>
<dbReference type="SMART" id="SM00702">
    <property type="entry name" value="P4Hc"/>
    <property type="match status" value="1"/>
</dbReference>
<dbReference type="GO" id="GO:0005506">
    <property type="term" value="F:iron ion binding"/>
    <property type="evidence" value="ECO:0007669"/>
    <property type="project" value="InterPro"/>
</dbReference>
<keyword evidence="6" id="KW-0408">Iron</keyword>
<dbReference type="RefSeq" id="WP_149101913.1">
    <property type="nucleotide sequence ID" value="NZ_VTFT01000001.1"/>
</dbReference>
<dbReference type="PANTHER" id="PTHR10869">
    <property type="entry name" value="PROLYL 4-HYDROXYLASE ALPHA SUBUNIT"/>
    <property type="match status" value="1"/>
</dbReference>
<keyword evidence="4 9" id="KW-0223">Dioxygenase</keyword>
<gene>
    <name evidence="9" type="ORF">FZO89_03260</name>
</gene>
<reference evidence="9 10" key="1">
    <citation type="submission" date="2019-08" db="EMBL/GenBank/DDBJ databases">
        <title>Luteimonas viscosus sp. nov., isolated from soil of a sunflower field.</title>
        <authorList>
            <person name="Jianli Z."/>
            <person name="Ying Z."/>
        </authorList>
    </citation>
    <scope>NUCLEOTIDE SEQUENCE [LARGE SCALE GENOMIC DNA]</scope>
    <source>
        <strain evidence="9 10">XBU10</strain>
    </source>
</reference>
<evidence type="ECO:0000256" key="2">
    <source>
        <dbReference type="ARBA" id="ARBA00022723"/>
    </source>
</evidence>
<comment type="cofactor">
    <cofactor evidence="1">
        <name>L-ascorbate</name>
        <dbReference type="ChEBI" id="CHEBI:38290"/>
    </cofactor>
</comment>
<dbReference type="Gene3D" id="2.60.120.620">
    <property type="entry name" value="q2cbj1_9rhob like domain"/>
    <property type="match status" value="1"/>
</dbReference>
<dbReference type="OrthoDB" id="269774at2"/>
<evidence type="ECO:0000256" key="5">
    <source>
        <dbReference type="ARBA" id="ARBA00023002"/>
    </source>
</evidence>
<feature type="domain" description="Fe2OG dioxygenase" evidence="8">
    <location>
        <begin position="173"/>
        <end position="280"/>
    </location>
</feature>
<evidence type="ECO:0000256" key="3">
    <source>
        <dbReference type="ARBA" id="ARBA00022896"/>
    </source>
</evidence>
<dbReference type="InterPro" id="IPR005123">
    <property type="entry name" value="Oxoglu/Fe-dep_dioxygenase_dom"/>
</dbReference>
<dbReference type="InterPro" id="IPR006620">
    <property type="entry name" value="Pro_4_hyd_alph"/>
</dbReference>
<evidence type="ECO:0000313" key="10">
    <source>
        <dbReference type="Proteomes" id="UP000324973"/>
    </source>
</evidence>
<sequence length="284" mass="30937">MEGRPRIDRAALDWLLGQVRSGAAPDDVLASMVGQGWQADDAAAALESAMRTHLEEHARDHGLPPPEKVPCPVGMNDSSVIDAGDRRVQVLANMLHPRVVVFGGVLSEEECDAMVAMGRERLKPSSVFNPDTGADEAHEARSSQGTFFRRSENPLCARIEQRLAALVDWPLENGEGLQLLRYGPGAQYKPHYDYFDPDRPGAHVALSRGGQRVASIVMYLNTPARGGATTFPDARFEVGAVKGNAVFFAYDRPHPMTGSLHGGAPVIEGEKWVATKWLRVGRHL</sequence>
<proteinExistence type="predicted"/>
<dbReference type="PROSITE" id="PS51471">
    <property type="entry name" value="FE2OG_OXY"/>
    <property type="match status" value="1"/>
</dbReference>
<protein>
    <submittedName>
        <fullName evidence="9">2-oxoglutarate-dependent dioxygenase</fullName>
    </submittedName>
</protein>
<feature type="region of interest" description="Disordered" evidence="7">
    <location>
        <begin position="126"/>
        <end position="146"/>
    </location>
</feature>
<dbReference type="Pfam" id="PF13640">
    <property type="entry name" value="2OG-FeII_Oxy_3"/>
    <property type="match status" value="1"/>
</dbReference>
<name>A0A5D4XQY6_9GAMM</name>
<organism evidence="9 10">
    <name type="scientific">Luteimonas viscosa</name>
    <dbReference type="NCBI Taxonomy" id="1132694"/>
    <lineage>
        <taxon>Bacteria</taxon>
        <taxon>Pseudomonadati</taxon>
        <taxon>Pseudomonadota</taxon>
        <taxon>Gammaproteobacteria</taxon>
        <taxon>Lysobacterales</taxon>
        <taxon>Lysobacteraceae</taxon>
        <taxon>Luteimonas</taxon>
    </lineage>
</organism>
<keyword evidence="5" id="KW-0560">Oxidoreductase</keyword>
<dbReference type="InterPro" id="IPR045054">
    <property type="entry name" value="P4HA-like"/>
</dbReference>
<evidence type="ECO:0000256" key="1">
    <source>
        <dbReference type="ARBA" id="ARBA00001961"/>
    </source>
</evidence>
<dbReference type="InterPro" id="IPR044862">
    <property type="entry name" value="Pro_4_hyd_alph_FE2OG_OXY"/>
</dbReference>
<dbReference type="GO" id="GO:0031418">
    <property type="term" value="F:L-ascorbic acid binding"/>
    <property type="evidence" value="ECO:0007669"/>
    <property type="project" value="UniProtKB-KW"/>
</dbReference>
<evidence type="ECO:0000256" key="6">
    <source>
        <dbReference type="ARBA" id="ARBA00023004"/>
    </source>
</evidence>
<evidence type="ECO:0000256" key="7">
    <source>
        <dbReference type="SAM" id="MobiDB-lite"/>
    </source>
</evidence>
<evidence type="ECO:0000256" key="4">
    <source>
        <dbReference type="ARBA" id="ARBA00022964"/>
    </source>
</evidence>
<dbReference type="PANTHER" id="PTHR10869:SF246">
    <property type="entry name" value="TRANSMEMBRANE PROLYL 4-HYDROXYLASE"/>
    <property type="match status" value="1"/>
</dbReference>
<evidence type="ECO:0000313" key="9">
    <source>
        <dbReference type="EMBL" id="TYT25362.1"/>
    </source>
</evidence>